<gene>
    <name evidence="3" type="ORF">LWI29_023429</name>
</gene>
<keyword evidence="4" id="KW-1185">Reference proteome</keyword>
<sequence length="255" mass="28543">MAATWSGSSDDSYEGDESSDDEELMANLLAFASSHKSKSGSEREEMSQEENDSSEVESDSSSNSINGFVEKKVLAKYHAEFNDLAIKSTRKIKMLREENLELASHNDHLSEQVEKFKKMEDKLKEELVLSRRNEDSLKRELEEVRESLTRMDSSTKKLDHMLGVGKSPCDKRGLGYEDGTFCIMGGRMKKSGDFGLKAAKGEHLGAKRTIGKKRSIRRSLSTVWPPFTTAVSFQVRQVQFGGQDPTAVPTADQFQ</sequence>
<evidence type="ECO:0000313" key="3">
    <source>
        <dbReference type="EMBL" id="KAK0585102.1"/>
    </source>
</evidence>
<evidence type="ECO:0000256" key="1">
    <source>
        <dbReference type="SAM" id="Coils"/>
    </source>
</evidence>
<keyword evidence="1" id="KW-0175">Coiled coil</keyword>
<proteinExistence type="predicted"/>
<reference evidence="3" key="2">
    <citation type="submission" date="2023-06" db="EMBL/GenBank/DDBJ databases">
        <authorList>
            <person name="Swenson N.G."/>
            <person name="Wegrzyn J.L."/>
            <person name="Mcevoy S.L."/>
        </authorList>
    </citation>
    <scope>NUCLEOTIDE SEQUENCE</scope>
    <source>
        <strain evidence="3">NS2018</strain>
        <tissue evidence="3">Leaf</tissue>
    </source>
</reference>
<evidence type="ECO:0000256" key="2">
    <source>
        <dbReference type="SAM" id="MobiDB-lite"/>
    </source>
</evidence>
<accession>A0AA39VM10</accession>
<feature type="compositionally biased region" description="Acidic residues" evidence="2">
    <location>
        <begin position="11"/>
        <end position="24"/>
    </location>
</feature>
<name>A0AA39VM10_ACESA</name>
<comment type="caution">
    <text evidence="3">The sequence shown here is derived from an EMBL/GenBank/DDBJ whole genome shotgun (WGS) entry which is preliminary data.</text>
</comment>
<dbReference type="EMBL" id="JAUESC010000383">
    <property type="protein sequence ID" value="KAK0585102.1"/>
    <property type="molecule type" value="Genomic_DNA"/>
</dbReference>
<protein>
    <submittedName>
        <fullName evidence="3">Uncharacterized protein</fullName>
    </submittedName>
</protein>
<evidence type="ECO:0000313" key="4">
    <source>
        <dbReference type="Proteomes" id="UP001168877"/>
    </source>
</evidence>
<reference evidence="3" key="1">
    <citation type="journal article" date="2022" name="Plant J.">
        <title>Strategies of tolerance reflected in two North American maple genomes.</title>
        <authorList>
            <person name="McEvoy S.L."/>
            <person name="Sezen U.U."/>
            <person name="Trouern-Trend A."/>
            <person name="McMahon S.M."/>
            <person name="Schaberg P.G."/>
            <person name="Yang J."/>
            <person name="Wegrzyn J.L."/>
            <person name="Swenson N.G."/>
        </authorList>
    </citation>
    <scope>NUCLEOTIDE SEQUENCE</scope>
    <source>
        <strain evidence="3">NS2018</strain>
    </source>
</reference>
<dbReference type="AlphaFoldDB" id="A0AA39VM10"/>
<feature type="compositionally biased region" description="Acidic residues" evidence="2">
    <location>
        <begin position="47"/>
        <end position="58"/>
    </location>
</feature>
<feature type="coiled-coil region" evidence="1">
    <location>
        <begin position="92"/>
        <end position="147"/>
    </location>
</feature>
<organism evidence="3 4">
    <name type="scientific">Acer saccharum</name>
    <name type="common">Sugar maple</name>
    <dbReference type="NCBI Taxonomy" id="4024"/>
    <lineage>
        <taxon>Eukaryota</taxon>
        <taxon>Viridiplantae</taxon>
        <taxon>Streptophyta</taxon>
        <taxon>Embryophyta</taxon>
        <taxon>Tracheophyta</taxon>
        <taxon>Spermatophyta</taxon>
        <taxon>Magnoliopsida</taxon>
        <taxon>eudicotyledons</taxon>
        <taxon>Gunneridae</taxon>
        <taxon>Pentapetalae</taxon>
        <taxon>rosids</taxon>
        <taxon>malvids</taxon>
        <taxon>Sapindales</taxon>
        <taxon>Sapindaceae</taxon>
        <taxon>Hippocastanoideae</taxon>
        <taxon>Acereae</taxon>
        <taxon>Acer</taxon>
    </lineage>
</organism>
<feature type="compositionally biased region" description="Low complexity" evidence="2">
    <location>
        <begin position="1"/>
        <end position="10"/>
    </location>
</feature>
<dbReference type="Proteomes" id="UP001168877">
    <property type="component" value="Unassembled WGS sequence"/>
</dbReference>
<feature type="region of interest" description="Disordered" evidence="2">
    <location>
        <begin position="1"/>
        <end position="64"/>
    </location>
</feature>